<dbReference type="PRINTS" id="PR00116">
    <property type="entry name" value="ARGINASE"/>
</dbReference>
<dbReference type="Gene3D" id="3.40.800.10">
    <property type="entry name" value="Ureohydrolase domain"/>
    <property type="match status" value="1"/>
</dbReference>
<dbReference type="Pfam" id="PF00491">
    <property type="entry name" value="Arginase"/>
    <property type="match status" value="1"/>
</dbReference>
<evidence type="ECO:0000256" key="3">
    <source>
        <dbReference type="ARBA" id="ARBA00022801"/>
    </source>
</evidence>
<dbReference type="InterPro" id="IPR023696">
    <property type="entry name" value="Ureohydrolase_dom_sf"/>
</dbReference>
<feature type="binding site" evidence="4">
    <location>
        <position position="237"/>
    </location>
    <ligand>
        <name>Mn(2+)</name>
        <dbReference type="ChEBI" id="CHEBI:29035"/>
        <label>1</label>
    </ligand>
</feature>
<dbReference type="EC" id="3.5.3.7" evidence="6"/>
<organism evidence="6">
    <name type="scientific">uncultured Solirubrobacteraceae bacterium</name>
    <dbReference type="NCBI Taxonomy" id="1162706"/>
    <lineage>
        <taxon>Bacteria</taxon>
        <taxon>Bacillati</taxon>
        <taxon>Actinomycetota</taxon>
        <taxon>Thermoleophilia</taxon>
        <taxon>Solirubrobacterales</taxon>
        <taxon>Solirubrobacteraceae</taxon>
        <taxon>environmental samples</taxon>
    </lineage>
</organism>
<dbReference type="GO" id="GO:0047971">
    <property type="term" value="F:guanidinobutyrase activity"/>
    <property type="evidence" value="ECO:0007669"/>
    <property type="project" value="UniProtKB-EC"/>
</dbReference>
<proteinExistence type="inferred from homology"/>
<dbReference type="SUPFAM" id="SSF52768">
    <property type="entry name" value="Arginase/deacetylase"/>
    <property type="match status" value="1"/>
</dbReference>
<dbReference type="EMBL" id="CADCVT010000183">
    <property type="protein sequence ID" value="CAA9499601.1"/>
    <property type="molecule type" value="Genomic_DNA"/>
</dbReference>
<dbReference type="InterPro" id="IPR020855">
    <property type="entry name" value="Ureohydrolase_Mn_BS"/>
</dbReference>
<comment type="cofactor">
    <cofactor evidence="4">
        <name>Mn(2+)</name>
        <dbReference type="ChEBI" id="CHEBI:29035"/>
    </cofactor>
    <text evidence="4">Binds 2 manganese ions per subunit.</text>
</comment>
<reference evidence="6" key="1">
    <citation type="submission" date="2020-02" db="EMBL/GenBank/DDBJ databases">
        <authorList>
            <person name="Meier V. D."/>
        </authorList>
    </citation>
    <scope>NUCLEOTIDE SEQUENCE</scope>
    <source>
        <strain evidence="6">AVDCRST_MAG85</strain>
    </source>
</reference>
<dbReference type="PIRSF" id="PIRSF036979">
    <property type="entry name" value="Arginase"/>
    <property type="match status" value="1"/>
</dbReference>
<accession>A0A6J4SNS6</accession>
<dbReference type="PANTHER" id="PTHR11358">
    <property type="entry name" value="ARGINASE/AGMATINASE"/>
    <property type="match status" value="1"/>
</dbReference>
<dbReference type="PROSITE" id="PS51409">
    <property type="entry name" value="ARGINASE_2"/>
    <property type="match status" value="1"/>
</dbReference>
<feature type="binding site" evidence="4">
    <location>
        <position position="146"/>
    </location>
    <ligand>
        <name>Mn(2+)</name>
        <dbReference type="ChEBI" id="CHEBI:29035"/>
        <label>1</label>
    </ligand>
</feature>
<dbReference type="InterPro" id="IPR005925">
    <property type="entry name" value="Agmatinase-rel"/>
</dbReference>
<feature type="binding site" evidence="4">
    <location>
        <position position="239"/>
    </location>
    <ligand>
        <name>Mn(2+)</name>
        <dbReference type="ChEBI" id="CHEBI:29035"/>
        <label>1</label>
    </ligand>
</feature>
<name>A0A6J4SNS6_9ACTN</name>
<dbReference type="GO" id="GO:0033389">
    <property type="term" value="P:putrescine biosynthetic process from arginine, via agmatine"/>
    <property type="evidence" value="ECO:0007669"/>
    <property type="project" value="TreeGrafter"/>
</dbReference>
<feature type="binding site" evidence="4">
    <location>
        <position position="150"/>
    </location>
    <ligand>
        <name>Mn(2+)</name>
        <dbReference type="ChEBI" id="CHEBI:29035"/>
        <label>1</label>
    </ligand>
</feature>
<sequence length="313" mass="33687">MHHRPADSSQTPRFTGPRTFMRLPHVTDLDGVDVAVCGVPTDDAVSFKSGARFGPEAIRSASVLLRPYNARLKVDVVEHLSMVDYGDAPTVPGYHVETLGRIEQFLRPLHEAGVVPLVLGGDHSIVLAELRAAAATHGPLALVHLDAHADVWDAYYGAKYFHGTVFKRAAEEGLIDPSKSVQAGMRGTLYGESDVEEPRRLGFDAIYGDELETLSPAEYGDRVRARVGDAPAFLSFDVDFVDPAFAPGTGTPEVGGPTSGQAMAYLRALTGIDFRGFDCVEMSPPYDHAGITAWLAASACHEMLSLLALARSR</sequence>
<dbReference type="CDD" id="cd11592">
    <property type="entry name" value="Agmatinase_PAH"/>
    <property type="match status" value="1"/>
</dbReference>
<comment type="similarity">
    <text evidence="1">Belongs to the arginase family. Agmatinase subfamily.</text>
</comment>
<keyword evidence="3 5" id="KW-0378">Hydrolase</keyword>
<evidence type="ECO:0000256" key="2">
    <source>
        <dbReference type="ARBA" id="ARBA00022723"/>
    </source>
</evidence>
<evidence type="ECO:0000256" key="5">
    <source>
        <dbReference type="RuleBase" id="RU003684"/>
    </source>
</evidence>
<dbReference type="NCBIfam" id="TIGR01230">
    <property type="entry name" value="agmatinase"/>
    <property type="match status" value="1"/>
</dbReference>
<feature type="binding site" evidence="4">
    <location>
        <position position="148"/>
    </location>
    <ligand>
        <name>Mn(2+)</name>
        <dbReference type="ChEBI" id="CHEBI:29035"/>
        <label>1</label>
    </ligand>
</feature>
<keyword evidence="4" id="KW-0464">Manganese</keyword>
<dbReference type="AlphaFoldDB" id="A0A6J4SNS6"/>
<protein>
    <submittedName>
        <fullName evidence="6">Guanidinobutyrase</fullName>
        <ecNumber evidence="6">3.5.3.7</ecNumber>
    </submittedName>
</protein>
<keyword evidence="2 4" id="KW-0479">Metal-binding</keyword>
<dbReference type="GO" id="GO:0046872">
    <property type="term" value="F:metal ion binding"/>
    <property type="evidence" value="ECO:0007669"/>
    <property type="project" value="UniProtKB-KW"/>
</dbReference>
<dbReference type="GO" id="GO:0008783">
    <property type="term" value="F:agmatinase activity"/>
    <property type="evidence" value="ECO:0007669"/>
    <property type="project" value="TreeGrafter"/>
</dbReference>
<evidence type="ECO:0000256" key="4">
    <source>
        <dbReference type="PIRSR" id="PIRSR036979-1"/>
    </source>
</evidence>
<dbReference type="PROSITE" id="PS01053">
    <property type="entry name" value="ARGINASE_1"/>
    <property type="match status" value="1"/>
</dbReference>
<evidence type="ECO:0000313" key="6">
    <source>
        <dbReference type="EMBL" id="CAA9499601.1"/>
    </source>
</evidence>
<dbReference type="PANTHER" id="PTHR11358:SF26">
    <property type="entry name" value="GUANIDINO ACID HYDROLASE, MITOCHONDRIAL"/>
    <property type="match status" value="1"/>
</dbReference>
<gene>
    <name evidence="6" type="ORF">AVDCRST_MAG85-1674</name>
</gene>
<feature type="binding site" evidence="4">
    <location>
        <position position="123"/>
    </location>
    <ligand>
        <name>Mn(2+)</name>
        <dbReference type="ChEBI" id="CHEBI:29035"/>
        <label>1</label>
    </ligand>
</feature>
<evidence type="ECO:0000256" key="1">
    <source>
        <dbReference type="ARBA" id="ARBA00009227"/>
    </source>
</evidence>
<dbReference type="InterPro" id="IPR006035">
    <property type="entry name" value="Ureohydrolase"/>
</dbReference>